<dbReference type="RefSeq" id="WP_040846323.1">
    <property type="nucleotide sequence ID" value="NZ_CP022110.1"/>
</dbReference>
<protein>
    <submittedName>
        <fullName evidence="3">MCE family protein</fullName>
    </submittedName>
</protein>
<organism evidence="3 4">
    <name type="scientific">Nitrospirillum viridazoti CBAmc</name>
    <dbReference type="NCBI Taxonomy" id="1441467"/>
    <lineage>
        <taxon>Bacteria</taxon>
        <taxon>Pseudomonadati</taxon>
        <taxon>Pseudomonadota</taxon>
        <taxon>Alphaproteobacteria</taxon>
        <taxon>Rhodospirillales</taxon>
        <taxon>Azospirillaceae</taxon>
        <taxon>Nitrospirillum</taxon>
        <taxon>Nitrospirillum viridazoti</taxon>
    </lineage>
</organism>
<evidence type="ECO:0000256" key="1">
    <source>
        <dbReference type="SAM" id="Phobius"/>
    </source>
</evidence>
<dbReference type="Proteomes" id="UP000197153">
    <property type="component" value="Chromosome 1"/>
</dbReference>
<dbReference type="InterPro" id="IPR003399">
    <property type="entry name" value="Mce/MlaD"/>
</dbReference>
<keyword evidence="1" id="KW-0812">Transmembrane</keyword>
<dbReference type="AlphaFoldDB" id="A0A248JQH9"/>
<gene>
    <name evidence="3" type="ORF">Y958_08575</name>
</gene>
<evidence type="ECO:0000313" key="3">
    <source>
        <dbReference type="EMBL" id="ASG20859.1"/>
    </source>
</evidence>
<keyword evidence="4" id="KW-1185">Reference proteome</keyword>
<accession>A0A248JQH9</accession>
<dbReference type="Gene3D" id="1.10.287.950">
    <property type="entry name" value="Methyl-accepting chemotaxis protein"/>
    <property type="match status" value="1"/>
</dbReference>
<feature type="domain" description="Mce/MlaD" evidence="2">
    <location>
        <begin position="39"/>
        <end position="115"/>
    </location>
</feature>
<evidence type="ECO:0000313" key="4">
    <source>
        <dbReference type="Proteomes" id="UP000197153"/>
    </source>
</evidence>
<dbReference type="PANTHER" id="PTHR36698:SF2">
    <property type="entry name" value="MCE_MLAD DOMAIN-CONTAINING PROTEIN"/>
    <property type="match status" value="1"/>
</dbReference>
<name>A0A248JQH9_9PROT</name>
<dbReference type="Pfam" id="PF02470">
    <property type="entry name" value="MlaD"/>
    <property type="match status" value="1"/>
</dbReference>
<proteinExistence type="predicted"/>
<sequence length="322" mass="34531">METRASYALVGGFILALTAALFIAIVWLAKVQFDKASTPYRIYFSGSVTGLVAGSPVRYRGVAVGRVTDIRIDPGNVERIEVKVEVPKDTPIKSDAVASLEPVGVTGGVYVEIAGGSQEAPLLRETQNDVDVPVIPSRPSNIASLLQEAPHLLENLIKLSDSLAGFMTPDNQKAFASMLANLASTAGAANGTVQDAGHLVNELRGSVREISKQTEALLVDTRTTVNTVGSDAKRISGNLNQSAEDVKVLTRNLNQTVEQLRGMVEENRGPIRDFTSSGLYDLTQLIGDLRTLSNNLSRVTNRIENDPSGFLFGGRQRGVEVK</sequence>
<evidence type="ECO:0000259" key="2">
    <source>
        <dbReference type="Pfam" id="PF02470"/>
    </source>
</evidence>
<feature type="transmembrane region" description="Helical" evidence="1">
    <location>
        <begin position="7"/>
        <end position="29"/>
    </location>
</feature>
<keyword evidence="1" id="KW-0472">Membrane</keyword>
<dbReference type="KEGG" id="nao:Y958_08575"/>
<reference evidence="3 4" key="1">
    <citation type="submission" date="2017-06" db="EMBL/GenBank/DDBJ databases">
        <title>Complete genome sequence of Nitrospirillum amazonense strain CBAmC, an endophytic nitrogen-fixing and plant growth-promoting bacterium, isolated from sugarcane.</title>
        <authorList>
            <person name="Schwab S."/>
            <person name="dos Santos Teixeira K.R."/>
            <person name="Simoes Araujo J.L."/>
            <person name="Soares Vidal M."/>
            <person name="Borges de Freitas H.R."/>
            <person name="Rivello Crivelaro A.L."/>
            <person name="Bueno de Camargo Nunes A."/>
            <person name="dos Santos C.M."/>
            <person name="Palmeira da Silva Rosa D."/>
            <person name="da Silva Padilha D."/>
            <person name="da Silva E."/>
            <person name="Araujo Terra L."/>
            <person name="Soares Mendes V."/>
            <person name="Farinelli L."/>
            <person name="Magalhaes Cruz L."/>
            <person name="Baldani J.I."/>
        </authorList>
    </citation>
    <scope>NUCLEOTIDE SEQUENCE [LARGE SCALE GENOMIC DNA]</scope>
    <source>
        <strain evidence="3 4">CBAmC</strain>
    </source>
</reference>
<dbReference type="PANTHER" id="PTHR36698">
    <property type="entry name" value="BLL5892 PROTEIN"/>
    <property type="match status" value="1"/>
</dbReference>
<dbReference type="EMBL" id="CP022110">
    <property type="protein sequence ID" value="ASG20859.1"/>
    <property type="molecule type" value="Genomic_DNA"/>
</dbReference>
<keyword evidence="1" id="KW-1133">Transmembrane helix</keyword>